<evidence type="ECO:0000256" key="7">
    <source>
        <dbReference type="SAM" id="MobiDB-lite"/>
    </source>
</evidence>
<proteinExistence type="inferred from homology"/>
<evidence type="ECO:0000313" key="9">
    <source>
        <dbReference type="Proteomes" id="UP000233398"/>
    </source>
</evidence>
<evidence type="ECO:0000256" key="6">
    <source>
        <dbReference type="RuleBase" id="RU003631"/>
    </source>
</evidence>
<dbReference type="EMBL" id="PISP01000004">
    <property type="protein sequence ID" value="PKD42884.1"/>
    <property type="molecule type" value="Genomic_DNA"/>
</dbReference>
<dbReference type="AlphaFoldDB" id="A0A2N0VFB0"/>
<evidence type="ECO:0000256" key="5">
    <source>
        <dbReference type="HAMAP-Rule" id="MF_00291"/>
    </source>
</evidence>
<evidence type="ECO:0000313" key="8">
    <source>
        <dbReference type="EMBL" id="PKD42884.1"/>
    </source>
</evidence>
<dbReference type="InterPro" id="IPR001865">
    <property type="entry name" value="Ribosomal_uS2"/>
</dbReference>
<dbReference type="Proteomes" id="UP000233398">
    <property type="component" value="Unassembled WGS sequence"/>
</dbReference>
<accession>A0A2N0VFB0</accession>
<evidence type="ECO:0000256" key="2">
    <source>
        <dbReference type="ARBA" id="ARBA00022980"/>
    </source>
</evidence>
<feature type="compositionally biased region" description="Basic residues" evidence="7">
    <location>
        <begin position="264"/>
        <end position="274"/>
    </location>
</feature>
<protein>
    <recommendedName>
        <fullName evidence="4 5">Small ribosomal subunit protein uS2</fullName>
    </recommendedName>
</protein>
<dbReference type="FunFam" id="1.10.287.610:FF:000001">
    <property type="entry name" value="30S ribosomal protein S2"/>
    <property type="match status" value="1"/>
</dbReference>
<keyword evidence="9" id="KW-1185">Reference proteome</keyword>
<reference evidence="8 9" key="1">
    <citation type="submission" date="2017-11" db="EMBL/GenBank/DDBJ databases">
        <title>Rhodohalobacter 15182 sp. nov., isolated from a salt lake.</title>
        <authorList>
            <person name="Han S."/>
        </authorList>
    </citation>
    <scope>NUCLEOTIDE SEQUENCE [LARGE SCALE GENOMIC DNA]</scope>
    <source>
        <strain evidence="8 9">15182</strain>
    </source>
</reference>
<dbReference type="HAMAP" id="MF_00291_B">
    <property type="entry name" value="Ribosomal_uS2_B"/>
    <property type="match status" value="1"/>
</dbReference>
<evidence type="ECO:0000256" key="1">
    <source>
        <dbReference type="ARBA" id="ARBA00006242"/>
    </source>
</evidence>
<evidence type="ECO:0000256" key="3">
    <source>
        <dbReference type="ARBA" id="ARBA00023274"/>
    </source>
</evidence>
<dbReference type="InterPro" id="IPR018130">
    <property type="entry name" value="Ribosomal_uS2_CS"/>
</dbReference>
<dbReference type="PANTHER" id="PTHR12534">
    <property type="entry name" value="30S RIBOSOMAL PROTEIN S2 PROKARYOTIC AND ORGANELLAR"/>
    <property type="match status" value="1"/>
</dbReference>
<dbReference type="OrthoDB" id="9808036at2"/>
<dbReference type="GO" id="GO:0003735">
    <property type="term" value="F:structural constituent of ribosome"/>
    <property type="evidence" value="ECO:0007669"/>
    <property type="project" value="InterPro"/>
</dbReference>
<organism evidence="8 9">
    <name type="scientific">Rhodohalobacter barkolensis</name>
    <dbReference type="NCBI Taxonomy" id="2053187"/>
    <lineage>
        <taxon>Bacteria</taxon>
        <taxon>Pseudomonadati</taxon>
        <taxon>Balneolota</taxon>
        <taxon>Balneolia</taxon>
        <taxon>Balneolales</taxon>
        <taxon>Balneolaceae</taxon>
        <taxon>Rhodohalobacter</taxon>
    </lineage>
</organism>
<feature type="region of interest" description="Disordered" evidence="7">
    <location>
        <begin position="239"/>
        <end position="320"/>
    </location>
</feature>
<dbReference type="Gene3D" id="1.10.287.610">
    <property type="entry name" value="Helix hairpin bin"/>
    <property type="match status" value="1"/>
</dbReference>
<dbReference type="PANTHER" id="PTHR12534:SF0">
    <property type="entry name" value="SMALL RIBOSOMAL SUBUNIT PROTEIN US2M"/>
    <property type="match status" value="1"/>
</dbReference>
<dbReference type="GO" id="GO:0022627">
    <property type="term" value="C:cytosolic small ribosomal subunit"/>
    <property type="evidence" value="ECO:0007669"/>
    <property type="project" value="TreeGrafter"/>
</dbReference>
<dbReference type="RefSeq" id="WP_101073937.1">
    <property type="nucleotide sequence ID" value="NZ_PISP01000004.1"/>
</dbReference>
<keyword evidence="3 5" id="KW-0687">Ribonucleoprotein</keyword>
<dbReference type="Gene3D" id="3.40.50.10490">
    <property type="entry name" value="Glucose-6-phosphate isomerase like protein, domain 1"/>
    <property type="match status" value="1"/>
</dbReference>
<comment type="caution">
    <text evidence="8">The sequence shown here is derived from an EMBL/GenBank/DDBJ whole genome shotgun (WGS) entry which is preliminary data.</text>
</comment>
<comment type="similarity">
    <text evidence="1 5 6">Belongs to the universal ribosomal protein uS2 family.</text>
</comment>
<gene>
    <name evidence="5 8" type="primary">rpsB</name>
    <name evidence="8" type="ORF">CWD77_12580</name>
</gene>
<keyword evidence="2 5" id="KW-0689">Ribosomal protein</keyword>
<feature type="compositionally biased region" description="Basic and acidic residues" evidence="7">
    <location>
        <begin position="286"/>
        <end position="320"/>
    </location>
</feature>
<dbReference type="Pfam" id="PF00318">
    <property type="entry name" value="Ribosomal_S2"/>
    <property type="match status" value="1"/>
</dbReference>
<dbReference type="InterPro" id="IPR005706">
    <property type="entry name" value="Ribosomal_uS2_bac/mit/plastid"/>
</dbReference>
<name>A0A2N0VFB0_9BACT</name>
<dbReference type="InterPro" id="IPR023591">
    <property type="entry name" value="Ribosomal_uS2_flav_dom_sf"/>
</dbReference>
<dbReference type="GO" id="GO:0006412">
    <property type="term" value="P:translation"/>
    <property type="evidence" value="ECO:0007669"/>
    <property type="project" value="UniProtKB-UniRule"/>
</dbReference>
<evidence type="ECO:0000256" key="4">
    <source>
        <dbReference type="ARBA" id="ARBA00035256"/>
    </source>
</evidence>
<dbReference type="PROSITE" id="PS00963">
    <property type="entry name" value="RIBOSOMAL_S2_2"/>
    <property type="match status" value="1"/>
</dbReference>
<dbReference type="CDD" id="cd01425">
    <property type="entry name" value="RPS2"/>
    <property type="match status" value="1"/>
</dbReference>
<dbReference type="NCBIfam" id="TIGR01011">
    <property type="entry name" value="rpsB_bact"/>
    <property type="match status" value="1"/>
</dbReference>
<dbReference type="PRINTS" id="PR00395">
    <property type="entry name" value="RIBOSOMALS2"/>
</dbReference>
<sequence>MPKAANVEELLKSGAHFGHLTRRWNPKMKEFIFMQRNGIHIIDLKKSQKYLQEALDEVTKLARAGKTILFVGTKKQAQEIVKTEAIRCGMPFVTHRWLGGMLTNFSTVRKSISRMEEIEKMKKDGTFEELTKKEGLMLDREREKLELTLGGIANMTRIPGAIFVVDTIKEHIAINEAVKLNIPIISMVDTNSDPDIPDHIIPANDDSARTIQLVTAQIADAIIEGNAEREAIKEEELMEEAAAEAKKDTGSDEEEEKKEVKAGKTTKRRKRRRKASDSDSSDQAEESAKDQADESATDKDDDDDKKKKEKESESDKSDKE</sequence>
<dbReference type="PROSITE" id="PS00962">
    <property type="entry name" value="RIBOSOMAL_S2_1"/>
    <property type="match status" value="1"/>
</dbReference>
<dbReference type="SUPFAM" id="SSF52313">
    <property type="entry name" value="Ribosomal protein S2"/>
    <property type="match status" value="1"/>
</dbReference>